<name>A0A158IS63_9BURK</name>
<dbReference type="GO" id="GO:0016853">
    <property type="term" value="F:isomerase activity"/>
    <property type="evidence" value="ECO:0007669"/>
    <property type="project" value="UniProtKB-KW"/>
</dbReference>
<accession>A0A158IS63</accession>
<dbReference type="EMBL" id="FCON02000027">
    <property type="protein sequence ID" value="SAL59355.1"/>
    <property type="molecule type" value="Genomic_DNA"/>
</dbReference>
<gene>
    <name evidence="1" type="ORF">AWB68_02977</name>
</gene>
<dbReference type="Proteomes" id="UP000054770">
    <property type="component" value="Unassembled WGS sequence"/>
</dbReference>
<dbReference type="Gene3D" id="3.20.20.150">
    <property type="entry name" value="Divalent-metal-dependent TIM barrel enzymes"/>
    <property type="match status" value="1"/>
</dbReference>
<dbReference type="AlphaFoldDB" id="A0A158IS63"/>
<comment type="caution">
    <text evidence="1">The sequence shown here is derived from an EMBL/GenBank/DDBJ whole genome shotgun (WGS) entry which is preliminary data.</text>
</comment>
<evidence type="ECO:0000313" key="2">
    <source>
        <dbReference type="Proteomes" id="UP000054770"/>
    </source>
</evidence>
<dbReference type="InterPro" id="IPR036237">
    <property type="entry name" value="Xyl_isomerase-like_sf"/>
</dbReference>
<keyword evidence="1" id="KW-0413">Isomerase</keyword>
<proteinExistence type="predicted"/>
<evidence type="ECO:0000313" key="1">
    <source>
        <dbReference type="EMBL" id="SAL59355.1"/>
    </source>
</evidence>
<protein>
    <submittedName>
        <fullName evidence="1">Hydroxypyruvate isomerase</fullName>
    </submittedName>
</protein>
<sequence>MPKFAANLTMLYNEVEFLDRFGAAARAGFKGVEYLFPYQYPKEQLAETLERHACRRLPCGNAYRRRCLRCRCNTGMTGVANAPCENVRDAPLPEEISPA</sequence>
<dbReference type="SUPFAM" id="SSF51658">
    <property type="entry name" value="Xylose isomerase-like"/>
    <property type="match status" value="1"/>
</dbReference>
<reference evidence="1" key="1">
    <citation type="submission" date="2016-01" db="EMBL/GenBank/DDBJ databases">
        <authorList>
            <person name="Peeters C."/>
        </authorList>
    </citation>
    <scope>NUCLEOTIDE SEQUENCE [LARGE SCALE GENOMIC DNA]</scope>
    <source>
        <strain evidence="1">LMG 22940</strain>
    </source>
</reference>
<keyword evidence="2" id="KW-1185">Reference proteome</keyword>
<organism evidence="1 2">
    <name type="scientific">Caballeronia choica</name>
    <dbReference type="NCBI Taxonomy" id="326476"/>
    <lineage>
        <taxon>Bacteria</taxon>
        <taxon>Pseudomonadati</taxon>
        <taxon>Pseudomonadota</taxon>
        <taxon>Betaproteobacteria</taxon>
        <taxon>Burkholderiales</taxon>
        <taxon>Burkholderiaceae</taxon>
        <taxon>Caballeronia</taxon>
    </lineage>
</organism>